<dbReference type="Proteomes" id="UP000472262">
    <property type="component" value="Unassembled WGS sequence"/>
</dbReference>
<evidence type="ECO:0000313" key="11">
    <source>
        <dbReference type="Ensembl" id="ENSSGRP00000015881.1"/>
    </source>
</evidence>
<keyword evidence="4" id="KW-1000">Mitochondrion outer membrane</keyword>
<dbReference type="GO" id="GO:0030150">
    <property type="term" value="P:protein import into mitochondrial matrix"/>
    <property type="evidence" value="ECO:0007669"/>
    <property type="project" value="TreeGrafter"/>
</dbReference>
<evidence type="ECO:0000256" key="10">
    <source>
        <dbReference type="PROSITE-ProRule" id="PRU00339"/>
    </source>
</evidence>
<keyword evidence="2" id="KW-0812">Transmembrane</keyword>
<comment type="subcellular location">
    <subcellularLocation>
        <location evidence="1">Mitochondrion outer membrane</location>
        <topology evidence="1">Single-pass membrane protein</topology>
    </subcellularLocation>
</comment>
<gene>
    <name evidence="11" type="primary">unc45b</name>
</gene>
<protein>
    <submittedName>
        <fullName evidence="11">Uncharacterized protein</fullName>
    </submittedName>
</protein>
<keyword evidence="3" id="KW-0677">Repeat</keyword>
<keyword evidence="5 10" id="KW-0802">TPR repeat</keyword>
<dbReference type="GO" id="GO:0030943">
    <property type="term" value="F:mitochondrion targeting sequence binding"/>
    <property type="evidence" value="ECO:0007669"/>
    <property type="project" value="TreeGrafter"/>
</dbReference>
<comment type="similarity">
    <text evidence="9">Belongs to the Tom70 family.</text>
</comment>
<evidence type="ECO:0000256" key="1">
    <source>
        <dbReference type="ARBA" id="ARBA00004572"/>
    </source>
</evidence>
<evidence type="ECO:0000313" key="12">
    <source>
        <dbReference type="Proteomes" id="UP000472262"/>
    </source>
</evidence>
<dbReference type="PANTHER" id="PTHR46208:SF1">
    <property type="entry name" value="MITOCHONDRIAL IMPORT RECEPTOR SUBUNIT TOM70"/>
    <property type="match status" value="1"/>
</dbReference>
<dbReference type="InterPro" id="IPR019734">
    <property type="entry name" value="TPR_rpt"/>
</dbReference>
<dbReference type="PANTHER" id="PTHR46208">
    <property type="entry name" value="MITOCHONDRIAL IMPORT RECEPTOR SUBUNIT TOM70"/>
    <property type="match status" value="1"/>
</dbReference>
<name>A0A672KTD8_SINGR</name>
<evidence type="ECO:0000256" key="3">
    <source>
        <dbReference type="ARBA" id="ARBA00022737"/>
    </source>
</evidence>
<reference evidence="11" key="1">
    <citation type="submission" date="2025-08" db="UniProtKB">
        <authorList>
            <consortium name="Ensembl"/>
        </authorList>
    </citation>
    <scope>IDENTIFICATION</scope>
</reference>
<reference evidence="11" key="2">
    <citation type="submission" date="2025-09" db="UniProtKB">
        <authorList>
            <consortium name="Ensembl"/>
        </authorList>
    </citation>
    <scope>IDENTIFICATION</scope>
</reference>
<dbReference type="GO" id="GO:0005741">
    <property type="term" value="C:mitochondrial outer membrane"/>
    <property type="evidence" value="ECO:0007669"/>
    <property type="project" value="UniProtKB-SubCell"/>
</dbReference>
<dbReference type="GO" id="GO:0045039">
    <property type="term" value="P:protein insertion into mitochondrial inner membrane"/>
    <property type="evidence" value="ECO:0007669"/>
    <property type="project" value="TreeGrafter"/>
</dbReference>
<evidence type="ECO:0000256" key="2">
    <source>
        <dbReference type="ARBA" id="ARBA00022692"/>
    </source>
</evidence>
<keyword evidence="8" id="KW-0472">Membrane</keyword>
<evidence type="ECO:0000256" key="8">
    <source>
        <dbReference type="ARBA" id="ARBA00023136"/>
    </source>
</evidence>
<sequence length="77" mass="8932">MTMGEIADPVQLKDEGNKHFQAGEIDKAIECYTKAIKFSKDKKALAVIYRNRSACFLKKVRILYTLQAYIKHILFQH</sequence>
<evidence type="ECO:0000256" key="4">
    <source>
        <dbReference type="ARBA" id="ARBA00022787"/>
    </source>
</evidence>
<dbReference type="Ensembl" id="ENSSGRT00000017198.1">
    <property type="protein sequence ID" value="ENSSGRP00000015881.1"/>
    <property type="gene ID" value="ENSSGRG00000009020.1"/>
</dbReference>
<proteinExistence type="inferred from homology"/>
<keyword evidence="6" id="KW-1133">Transmembrane helix</keyword>
<accession>A0A672KTD8</accession>
<keyword evidence="12" id="KW-1185">Reference proteome</keyword>
<dbReference type="GO" id="GO:0008320">
    <property type="term" value="F:protein transmembrane transporter activity"/>
    <property type="evidence" value="ECO:0007669"/>
    <property type="project" value="TreeGrafter"/>
</dbReference>
<feature type="repeat" description="TPR" evidence="10">
    <location>
        <begin position="9"/>
        <end position="42"/>
    </location>
</feature>
<dbReference type="SUPFAM" id="SSF48452">
    <property type="entry name" value="TPR-like"/>
    <property type="match status" value="1"/>
</dbReference>
<evidence type="ECO:0000256" key="5">
    <source>
        <dbReference type="ARBA" id="ARBA00022803"/>
    </source>
</evidence>
<evidence type="ECO:0000256" key="6">
    <source>
        <dbReference type="ARBA" id="ARBA00022989"/>
    </source>
</evidence>
<evidence type="ECO:0000256" key="9">
    <source>
        <dbReference type="ARBA" id="ARBA00038030"/>
    </source>
</evidence>
<dbReference type="InterPro" id="IPR011990">
    <property type="entry name" value="TPR-like_helical_dom_sf"/>
</dbReference>
<keyword evidence="7" id="KW-0496">Mitochondrion</keyword>
<dbReference type="Gene3D" id="1.25.40.10">
    <property type="entry name" value="Tetratricopeptide repeat domain"/>
    <property type="match status" value="1"/>
</dbReference>
<organism evidence="11 12">
    <name type="scientific">Sinocyclocheilus grahami</name>
    <name type="common">Dianchi golden-line fish</name>
    <name type="synonym">Barbus grahami</name>
    <dbReference type="NCBI Taxonomy" id="75366"/>
    <lineage>
        <taxon>Eukaryota</taxon>
        <taxon>Metazoa</taxon>
        <taxon>Chordata</taxon>
        <taxon>Craniata</taxon>
        <taxon>Vertebrata</taxon>
        <taxon>Euteleostomi</taxon>
        <taxon>Actinopterygii</taxon>
        <taxon>Neopterygii</taxon>
        <taxon>Teleostei</taxon>
        <taxon>Ostariophysi</taxon>
        <taxon>Cypriniformes</taxon>
        <taxon>Cyprinidae</taxon>
        <taxon>Cyprininae</taxon>
        <taxon>Sinocyclocheilus</taxon>
    </lineage>
</organism>
<dbReference type="SMART" id="SM00028">
    <property type="entry name" value="TPR"/>
    <property type="match status" value="1"/>
</dbReference>
<evidence type="ECO:0000256" key="7">
    <source>
        <dbReference type="ARBA" id="ARBA00023128"/>
    </source>
</evidence>
<dbReference type="PROSITE" id="PS50005">
    <property type="entry name" value="TPR"/>
    <property type="match status" value="1"/>
</dbReference>
<dbReference type="AlphaFoldDB" id="A0A672KTD8"/>